<dbReference type="EMBL" id="CP002959">
    <property type="protein sequence ID" value="AFM13281.1"/>
    <property type="molecule type" value="Genomic_DNA"/>
</dbReference>
<dbReference type="GO" id="GO:0005829">
    <property type="term" value="C:cytosol"/>
    <property type="evidence" value="ECO:0007669"/>
    <property type="project" value="TreeGrafter"/>
</dbReference>
<organism evidence="2 3">
    <name type="scientific">Turneriella parva (strain ATCC BAA-1111 / DSM 21527 / NCTC 11395 / H)</name>
    <name type="common">Leptospira parva</name>
    <dbReference type="NCBI Taxonomy" id="869212"/>
    <lineage>
        <taxon>Bacteria</taxon>
        <taxon>Pseudomonadati</taxon>
        <taxon>Spirochaetota</taxon>
        <taxon>Spirochaetia</taxon>
        <taxon>Leptospirales</taxon>
        <taxon>Leptospiraceae</taxon>
        <taxon>Turneriella</taxon>
    </lineage>
</organism>
<dbReference type="InterPro" id="IPR029062">
    <property type="entry name" value="Class_I_gatase-like"/>
</dbReference>
<keyword evidence="2" id="KW-0315">Glutamine amidotransferase</keyword>
<dbReference type="HOGENOM" id="CLU_054974_3_1_12"/>
<keyword evidence="3" id="KW-1185">Reference proteome</keyword>
<dbReference type="InterPro" id="IPR044992">
    <property type="entry name" value="ChyE-like"/>
</dbReference>
<evidence type="ECO:0000313" key="3">
    <source>
        <dbReference type="Proteomes" id="UP000006048"/>
    </source>
</evidence>
<dbReference type="AlphaFoldDB" id="I4B7M4"/>
<dbReference type="OrthoDB" id="9813383at2"/>
<dbReference type="PANTHER" id="PTHR42695:SF5">
    <property type="entry name" value="GLUTAMINE AMIDOTRANSFERASE YLR126C-RELATED"/>
    <property type="match status" value="1"/>
</dbReference>
<dbReference type="Gene3D" id="3.40.50.880">
    <property type="match status" value="1"/>
</dbReference>
<dbReference type="Pfam" id="PF00117">
    <property type="entry name" value="GATase"/>
    <property type="match status" value="1"/>
</dbReference>
<protein>
    <submittedName>
        <fullName evidence="2">Glutamine amidotransferase class-I</fullName>
    </submittedName>
</protein>
<evidence type="ECO:0000259" key="1">
    <source>
        <dbReference type="Pfam" id="PF00117"/>
    </source>
</evidence>
<dbReference type="STRING" id="869212.Turpa_2641"/>
<dbReference type="KEGG" id="tpx:Turpa_2641"/>
<dbReference type="CDD" id="cd01741">
    <property type="entry name" value="GATase1_1"/>
    <property type="match status" value="1"/>
</dbReference>
<dbReference type="PROSITE" id="PS51273">
    <property type="entry name" value="GATASE_TYPE_1"/>
    <property type="match status" value="1"/>
</dbReference>
<feature type="domain" description="Glutamine amidotransferase" evidence="1">
    <location>
        <begin position="28"/>
        <end position="178"/>
    </location>
</feature>
<dbReference type="SUPFAM" id="SSF52317">
    <property type="entry name" value="Class I glutamine amidotransferase-like"/>
    <property type="match status" value="1"/>
</dbReference>
<dbReference type="PANTHER" id="PTHR42695">
    <property type="entry name" value="GLUTAMINE AMIDOTRANSFERASE YLR126C-RELATED"/>
    <property type="match status" value="1"/>
</dbReference>
<name>I4B7M4_TURPD</name>
<accession>I4B7M4</accession>
<evidence type="ECO:0000313" key="2">
    <source>
        <dbReference type="EMBL" id="AFM13281.1"/>
    </source>
</evidence>
<proteinExistence type="predicted"/>
<sequence length="226" mass="25226">MRFIVLRHQEEEGLGTIAEWLKLNGHSHFYVNLFAKQRPPSNALMAYDALVSMGGPMSVNDDSELMQTSLALTADFVQAKRPVLGVCLGAQAIAKVAGGTVAQSAFELGFDRVSPVSAHPFFASGKLAVEDWDVFQWHGENFTLPAGAAHLFSGKLVANQGFTYKQALGLQFHNELSLEWYTMWYEGLRHKFENMDKLVPPSADMPFVSLKTNLFALLNTWQREWS</sequence>
<reference evidence="2 3" key="1">
    <citation type="submission" date="2012-06" db="EMBL/GenBank/DDBJ databases">
        <title>The complete chromosome of genome of Turneriella parva DSM 21527.</title>
        <authorList>
            <consortium name="US DOE Joint Genome Institute (JGI-PGF)"/>
            <person name="Lucas S."/>
            <person name="Han J."/>
            <person name="Lapidus A."/>
            <person name="Bruce D."/>
            <person name="Goodwin L."/>
            <person name="Pitluck S."/>
            <person name="Peters L."/>
            <person name="Kyrpides N."/>
            <person name="Mavromatis K."/>
            <person name="Ivanova N."/>
            <person name="Mikhailova N."/>
            <person name="Chertkov O."/>
            <person name="Detter J.C."/>
            <person name="Tapia R."/>
            <person name="Han C."/>
            <person name="Land M."/>
            <person name="Hauser L."/>
            <person name="Markowitz V."/>
            <person name="Cheng J.-F."/>
            <person name="Hugenholtz P."/>
            <person name="Woyke T."/>
            <person name="Wu D."/>
            <person name="Gronow S."/>
            <person name="Wellnitz S."/>
            <person name="Brambilla E."/>
            <person name="Klenk H.-P."/>
            <person name="Eisen J.A."/>
        </authorList>
    </citation>
    <scope>NUCLEOTIDE SEQUENCE [LARGE SCALE GENOMIC DNA]</scope>
    <source>
        <strain evidence="3">ATCC BAA-1111 / DSM 21527 / NCTC 11395 / H</strain>
    </source>
</reference>
<dbReference type="Proteomes" id="UP000006048">
    <property type="component" value="Chromosome"/>
</dbReference>
<dbReference type="PATRIC" id="fig|869212.3.peg.2663"/>
<dbReference type="InterPro" id="IPR017926">
    <property type="entry name" value="GATASE"/>
</dbReference>
<gene>
    <name evidence="2" type="ordered locus">Turpa_2641</name>
</gene>
<dbReference type="RefSeq" id="WP_014803786.1">
    <property type="nucleotide sequence ID" value="NC_018020.1"/>
</dbReference>